<dbReference type="Proteomes" id="UP000034112">
    <property type="component" value="Unassembled WGS sequence"/>
</dbReference>
<dbReference type="InterPro" id="IPR029498">
    <property type="entry name" value="HeLo_dom"/>
</dbReference>
<gene>
    <name evidence="3" type="ORF">THAR02_02232</name>
</gene>
<organism evidence="3 4">
    <name type="scientific">Trichoderma harzianum</name>
    <name type="common">Hypocrea lixii</name>
    <dbReference type="NCBI Taxonomy" id="5544"/>
    <lineage>
        <taxon>Eukaryota</taxon>
        <taxon>Fungi</taxon>
        <taxon>Dikarya</taxon>
        <taxon>Ascomycota</taxon>
        <taxon>Pezizomycotina</taxon>
        <taxon>Sordariomycetes</taxon>
        <taxon>Hypocreomycetidae</taxon>
        <taxon>Hypocreales</taxon>
        <taxon>Hypocreaceae</taxon>
        <taxon>Trichoderma</taxon>
    </lineage>
</organism>
<comment type="caution">
    <text evidence="3">The sequence shown here is derived from an EMBL/GenBank/DDBJ whole genome shotgun (WGS) entry which is preliminary data.</text>
</comment>
<dbReference type="OrthoDB" id="4888305at2759"/>
<accession>A0A0F9Y0P4</accession>
<dbReference type="EMBL" id="JOKZ01000043">
    <property type="protein sequence ID" value="KKP05678.1"/>
    <property type="molecule type" value="Genomic_DNA"/>
</dbReference>
<dbReference type="InterPro" id="IPR038305">
    <property type="entry name" value="HeLo_sf"/>
</dbReference>
<sequence>MELTVHNDNDMNLLFQRLHKRPKDVARQRQKGISIVKKAACALYDRKSLESIVDRVASWVDELERLFPIELTQQKFIENEIKEVNDELSLKTLKDAAGDIDPALERAVEHKVDSIEGKNSARDITMEDKARFHVGNVFSEGVLQHEILVKDQASNSIETISAKNETQIQIGNVYGGKGIWDD</sequence>
<dbReference type="OMA" id="MEDKARF"/>
<evidence type="ECO:0000313" key="4">
    <source>
        <dbReference type="Proteomes" id="UP000034112"/>
    </source>
</evidence>
<protein>
    <recommendedName>
        <fullName evidence="5">Prion-inhibition and propagation HeLo domain-containing protein</fullName>
    </recommendedName>
</protein>
<feature type="domain" description="Prion-inhibition and propagation HeLo" evidence="2">
    <location>
        <begin position="5"/>
        <end position="93"/>
    </location>
</feature>
<evidence type="ECO:0000259" key="2">
    <source>
        <dbReference type="Pfam" id="PF14479"/>
    </source>
</evidence>
<dbReference type="Pfam" id="PF11558">
    <property type="entry name" value="HET-s_218-289"/>
    <property type="match status" value="1"/>
</dbReference>
<name>A0A0F9Y0P4_TRIHA</name>
<evidence type="ECO:0000259" key="1">
    <source>
        <dbReference type="Pfam" id="PF11558"/>
    </source>
</evidence>
<feature type="domain" description="Het-s prion-forming" evidence="1">
    <location>
        <begin position="111"/>
        <end position="175"/>
    </location>
</feature>
<dbReference type="AlphaFoldDB" id="A0A0F9Y0P4"/>
<proteinExistence type="predicted"/>
<dbReference type="Pfam" id="PF14479">
    <property type="entry name" value="HeLo"/>
    <property type="match status" value="1"/>
</dbReference>
<dbReference type="InterPro" id="IPR021084">
    <property type="entry name" value="Het-s_prion_dom"/>
</dbReference>
<reference evidence="4" key="1">
    <citation type="journal article" date="2015" name="Genome Announc.">
        <title>Draft whole-genome sequence of the biocontrol agent Trichoderma harzianum T6776.</title>
        <authorList>
            <person name="Baroncelli R."/>
            <person name="Piaggeschi G."/>
            <person name="Fiorini L."/>
            <person name="Bertolini E."/>
            <person name="Zapparata A."/>
            <person name="Pe M.E."/>
            <person name="Sarrocco S."/>
            <person name="Vannacci G."/>
        </authorList>
    </citation>
    <scope>NUCLEOTIDE SEQUENCE [LARGE SCALE GENOMIC DNA]</scope>
    <source>
        <strain evidence="4">T6776</strain>
    </source>
</reference>
<evidence type="ECO:0000313" key="3">
    <source>
        <dbReference type="EMBL" id="KKP05678.1"/>
    </source>
</evidence>
<evidence type="ECO:0008006" key="5">
    <source>
        <dbReference type="Google" id="ProtNLM"/>
    </source>
</evidence>
<dbReference type="Gene3D" id="1.20.120.1020">
    <property type="entry name" value="Prion-inhibition and propagation, HeLo domain"/>
    <property type="match status" value="1"/>
</dbReference>